<sequence length="135" mass="15286">MLATGGPPEKKPRLDPVEDAAPYMYQSLICNWDSTVLFEQAKPNSILEEAAKDINSKLPEVVALTRTIATSEVSIATQQEIKALKIRIAEEELLRVIAARETEKELKLLEIERARYEVELAHLKLKEYKVNVVQL</sequence>
<proteinExistence type="predicted"/>
<name>A0AAW1KG21_POPJA</name>
<evidence type="ECO:0000256" key="1">
    <source>
        <dbReference type="SAM" id="Coils"/>
    </source>
</evidence>
<evidence type="ECO:0000313" key="3">
    <source>
        <dbReference type="Proteomes" id="UP001458880"/>
    </source>
</evidence>
<protein>
    <submittedName>
        <fullName evidence="2">Uncharacterized protein</fullName>
    </submittedName>
</protein>
<dbReference type="EMBL" id="JASPKY010000241">
    <property type="protein sequence ID" value="KAK9717415.1"/>
    <property type="molecule type" value="Genomic_DNA"/>
</dbReference>
<keyword evidence="3" id="KW-1185">Reference proteome</keyword>
<evidence type="ECO:0000313" key="2">
    <source>
        <dbReference type="EMBL" id="KAK9717415.1"/>
    </source>
</evidence>
<dbReference type="Proteomes" id="UP001458880">
    <property type="component" value="Unassembled WGS sequence"/>
</dbReference>
<keyword evidence="1" id="KW-0175">Coiled coil</keyword>
<reference evidence="2 3" key="1">
    <citation type="journal article" date="2024" name="BMC Genomics">
        <title>De novo assembly and annotation of Popillia japonica's genome with initial clues to its potential as an invasive pest.</title>
        <authorList>
            <person name="Cucini C."/>
            <person name="Boschi S."/>
            <person name="Funari R."/>
            <person name="Cardaioli E."/>
            <person name="Iannotti N."/>
            <person name="Marturano G."/>
            <person name="Paoli F."/>
            <person name="Bruttini M."/>
            <person name="Carapelli A."/>
            <person name="Frati F."/>
            <person name="Nardi F."/>
        </authorList>
    </citation>
    <scope>NUCLEOTIDE SEQUENCE [LARGE SCALE GENOMIC DNA]</scope>
    <source>
        <strain evidence="2">DMR45628</strain>
    </source>
</reference>
<feature type="coiled-coil region" evidence="1">
    <location>
        <begin position="99"/>
        <end position="126"/>
    </location>
</feature>
<accession>A0AAW1KG21</accession>
<comment type="caution">
    <text evidence="2">The sequence shown here is derived from an EMBL/GenBank/DDBJ whole genome shotgun (WGS) entry which is preliminary data.</text>
</comment>
<dbReference type="AlphaFoldDB" id="A0AAW1KG21"/>
<organism evidence="2 3">
    <name type="scientific">Popillia japonica</name>
    <name type="common">Japanese beetle</name>
    <dbReference type="NCBI Taxonomy" id="7064"/>
    <lineage>
        <taxon>Eukaryota</taxon>
        <taxon>Metazoa</taxon>
        <taxon>Ecdysozoa</taxon>
        <taxon>Arthropoda</taxon>
        <taxon>Hexapoda</taxon>
        <taxon>Insecta</taxon>
        <taxon>Pterygota</taxon>
        <taxon>Neoptera</taxon>
        <taxon>Endopterygota</taxon>
        <taxon>Coleoptera</taxon>
        <taxon>Polyphaga</taxon>
        <taxon>Scarabaeiformia</taxon>
        <taxon>Scarabaeidae</taxon>
        <taxon>Rutelinae</taxon>
        <taxon>Popillia</taxon>
    </lineage>
</organism>
<gene>
    <name evidence="2" type="ORF">QE152_g23737</name>
</gene>